<dbReference type="Pfam" id="PF02410">
    <property type="entry name" value="RsfS"/>
    <property type="match status" value="1"/>
</dbReference>
<evidence type="ECO:0008006" key="4">
    <source>
        <dbReference type="Google" id="ProtNLM"/>
    </source>
</evidence>
<accession>A0AAV1IJL6</accession>
<dbReference type="InterPro" id="IPR004394">
    <property type="entry name" value="Iojap/RsfS/C7orf30"/>
</dbReference>
<proteinExistence type="inferred from homology"/>
<comment type="similarity">
    <text evidence="1">Belongs to the Iojap/RsfS family.</text>
</comment>
<dbReference type="HAMAP" id="MF_01477">
    <property type="entry name" value="Iojap_RsfS"/>
    <property type="match status" value="1"/>
</dbReference>
<dbReference type="PANTHER" id="PTHR21043">
    <property type="entry name" value="IOJAP SUPERFAMILY ORTHOLOG"/>
    <property type="match status" value="1"/>
</dbReference>
<dbReference type="SUPFAM" id="SSF81301">
    <property type="entry name" value="Nucleotidyltransferase"/>
    <property type="match status" value="1"/>
</dbReference>
<dbReference type="Gene3D" id="3.30.460.10">
    <property type="entry name" value="Beta Polymerase, domain 2"/>
    <property type="match status" value="1"/>
</dbReference>
<gene>
    <name evidence="2" type="ORF">CVIRNUC_010232</name>
</gene>
<sequence length="169" mass="18703">MAPFQESGPVLDGFIPVDAEDIPVMTESTSSSAGHAMHGMDGEDLGVELAKVAYDVKGGDIRLLHVADLVYWTSYLLMVSVFSRPQLQAVLVRMQRRGQDLGRNPSLGASGKSAWEVLDYGDVVVHVMTPEQRDFYDLESFYGAAEEVDLPFLKEEQKFGGDWMKTQTL</sequence>
<dbReference type="GO" id="GO:0043023">
    <property type="term" value="F:ribosomal large subunit binding"/>
    <property type="evidence" value="ECO:0007669"/>
    <property type="project" value="TreeGrafter"/>
</dbReference>
<keyword evidence="3" id="KW-1185">Reference proteome</keyword>
<comment type="caution">
    <text evidence="2">The sequence shown here is derived from an EMBL/GenBank/DDBJ whole genome shotgun (WGS) entry which is preliminary data.</text>
</comment>
<dbReference type="EMBL" id="CAUYUE010000016">
    <property type="protein sequence ID" value="CAK0787016.1"/>
    <property type="molecule type" value="Genomic_DNA"/>
</dbReference>
<evidence type="ECO:0000256" key="1">
    <source>
        <dbReference type="ARBA" id="ARBA00010574"/>
    </source>
</evidence>
<dbReference type="AlphaFoldDB" id="A0AAV1IJL6"/>
<organism evidence="2 3">
    <name type="scientific">Coccomyxa viridis</name>
    <dbReference type="NCBI Taxonomy" id="1274662"/>
    <lineage>
        <taxon>Eukaryota</taxon>
        <taxon>Viridiplantae</taxon>
        <taxon>Chlorophyta</taxon>
        <taxon>core chlorophytes</taxon>
        <taxon>Trebouxiophyceae</taxon>
        <taxon>Trebouxiophyceae incertae sedis</taxon>
        <taxon>Coccomyxaceae</taxon>
        <taxon>Coccomyxa</taxon>
    </lineage>
</organism>
<evidence type="ECO:0000313" key="2">
    <source>
        <dbReference type="EMBL" id="CAK0787016.1"/>
    </source>
</evidence>
<dbReference type="NCBIfam" id="TIGR00090">
    <property type="entry name" value="rsfS_iojap_ybeB"/>
    <property type="match status" value="1"/>
</dbReference>
<evidence type="ECO:0000313" key="3">
    <source>
        <dbReference type="Proteomes" id="UP001314263"/>
    </source>
</evidence>
<name>A0AAV1IJL6_9CHLO</name>
<dbReference type="Proteomes" id="UP001314263">
    <property type="component" value="Unassembled WGS sequence"/>
</dbReference>
<protein>
    <recommendedName>
        <fullName evidence="4">Ribosomal silencing factor RsfS</fullName>
    </recommendedName>
</protein>
<dbReference type="PANTHER" id="PTHR21043:SF2">
    <property type="entry name" value="PROTEIN IOJAP, CHLOROPLASTIC"/>
    <property type="match status" value="1"/>
</dbReference>
<reference evidence="2 3" key="1">
    <citation type="submission" date="2023-10" db="EMBL/GenBank/DDBJ databases">
        <authorList>
            <person name="Maclean D."/>
            <person name="Macfadyen A."/>
        </authorList>
    </citation>
    <scope>NUCLEOTIDE SEQUENCE [LARGE SCALE GENOMIC DNA]</scope>
</reference>
<dbReference type="GO" id="GO:0090071">
    <property type="term" value="P:negative regulation of ribosome biogenesis"/>
    <property type="evidence" value="ECO:0007669"/>
    <property type="project" value="TreeGrafter"/>
</dbReference>
<dbReference type="InterPro" id="IPR043519">
    <property type="entry name" value="NT_sf"/>
</dbReference>
<dbReference type="GO" id="GO:0017148">
    <property type="term" value="P:negative regulation of translation"/>
    <property type="evidence" value="ECO:0007669"/>
    <property type="project" value="TreeGrafter"/>
</dbReference>